<accession>A0A1V6TY99</accession>
<keyword evidence="8" id="KW-0732">Signal</keyword>
<dbReference type="STRING" id="303698.A0A1V6TY99"/>
<feature type="chain" id="PRO_5012980621" description="Cytochrome b561 domain-containing protein" evidence="8">
    <location>
        <begin position="19"/>
        <end position="388"/>
    </location>
</feature>
<feature type="transmembrane region" description="Helical" evidence="7">
    <location>
        <begin position="219"/>
        <end position="243"/>
    </location>
</feature>
<evidence type="ECO:0000256" key="7">
    <source>
        <dbReference type="SAM" id="Phobius"/>
    </source>
</evidence>
<dbReference type="InterPro" id="IPR006593">
    <property type="entry name" value="Cyt_b561/ferric_Rdtase_TM"/>
</dbReference>
<reference evidence="11" key="1">
    <citation type="journal article" date="2017" name="Nat. Microbiol.">
        <title>Global analysis of biosynthetic gene clusters reveals vast potential of secondary metabolite production in Penicillium species.</title>
        <authorList>
            <person name="Nielsen J.C."/>
            <person name="Grijseels S."/>
            <person name="Prigent S."/>
            <person name="Ji B."/>
            <person name="Dainat J."/>
            <person name="Nielsen K.F."/>
            <person name="Frisvad J.C."/>
            <person name="Workman M."/>
            <person name="Nielsen J."/>
        </authorList>
    </citation>
    <scope>NUCLEOTIDE SEQUENCE [LARGE SCALE GENOMIC DNA]</scope>
    <source>
        <strain evidence="11">IBT 24891</strain>
    </source>
</reference>
<comment type="caution">
    <text evidence="10">The sequence shown here is derived from an EMBL/GenBank/DDBJ whole genome shotgun (WGS) entry which is preliminary data.</text>
</comment>
<dbReference type="Proteomes" id="UP000191285">
    <property type="component" value="Unassembled WGS sequence"/>
</dbReference>
<evidence type="ECO:0000313" key="11">
    <source>
        <dbReference type="Proteomes" id="UP000191285"/>
    </source>
</evidence>
<sequence length="388" mass="42763">MARTIYLGLFYFALLVRAQFQSIIPAEHQDIKFTIHVSAEAAKNGSGPIFFQMNSTRPVQWFALAQGIHMRDSNMFVAYTARRNDNVTVSPRIGKGHFLPLYNPKAKISLLEGSGVHDGVITANVRCDSCLFWDGGHENVMNPSSPWIWGVKYGSPLRSDSLTAHLLEHDDDGVAFVNMQNATGIHSTMNPFLNLANSTITPAWNRPPFDSIGLNRKKIAHAVLMTVVFVALFPFAAISLHIFPSSSIVLVHAIFQLLNLVIAIAGFAVGVSMSLQMHLMRHHHPVIGIIVVGSLVLFQPALGLLQHHHFRKTGGKGIFAYLHRWLGRSMMILGVINVGLGFQLTGWRDPFAPRGAVITCSVVSGVVALVYMTILFLSPMKKRHSVSD</sequence>
<evidence type="ECO:0000256" key="1">
    <source>
        <dbReference type="ARBA" id="ARBA00004370"/>
    </source>
</evidence>
<dbReference type="AlphaFoldDB" id="A0A1V6TY99"/>
<protein>
    <recommendedName>
        <fullName evidence="9">Cytochrome b561 domain-containing protein</fullName>
    </recommendedName>
</protein>
<name>A0A1V6TY99_9EURO</name>
<evidence type="ECO:0000256" key="3">
    <source>
        <dbReference type="ARBA" id="ARBA00022692"/>
    </source>
</evidence>
<comment type="subcellular location">
    <subcellularLocation>
        <location evidence="1">Membrane</location>
    </subcellularLocation>
</comment>
<keyword evidence="2" id="KW-0813">Transport</keyword>
<dbReference type="InterPro" id="IPR015920">
    <property type="entry name" value="Cellobiose_DH-like_cyt"/>
</dbReference>
<evidence type="ECO:0000259" key="9">
    <source>
        <dbReference type="SMART" id="SM00665"/>
    </source>
</evidence>
<feature type="domain" description="Cytochrome b561" evidence="9">
    <location>
        <begin position="220"/>
        <end position="342"/>
    </location>
</feature>
<dbReference type="EMBL" id="MLKD01000001">
    <property type="protein sequence ID" value="OQE31302.1"/>
    <property type="molecule type" value="Genomic_DNA"/>
</dbReference>
<keyword evidence="11" id="KW-1185">Reference proteome</keyword>
<keyword evidence="6 7" id="KW-0472">Membrane</keyword>
<gene>
    <name evidence="10" type="ORF">PENSTE_c001G07166</name>
</gene>
<feature type="transmembrane region" description="Helical" evidence="7">
    <location>
        <begin position="325"/>
        <end position="344"/>
    </location>
</feature>
<dbReference type="CDD" id="cd08760">
    <property type="entry name" value="Cyt_b561_FRRS1_like"/>
    <property type="match status" value="1"/>
</dbReference>
<organism evidence="10 11">
    <name type="scientific">Penicillium steckii</name>
    <dbReference type="NCBI Taxonomy" id="303698"/>
    <lineage>
        <taxon>Eukaryota</taxon>
        <taxon>Fungi</taxon>
        <taxon>Dikarya</taxon>
        <taxon>Ascomycota</taxon>
        <taxon>Pezizomycotina</taxon>
        <taxon>Eurotiomycetes</taxon>
        <taxon>Eurotiomycetidae</taxon>
        <taxon>Eurotiales</taxon>
        <taxon>Aspergillaceae</taxon>
        <taxon>Penicillium</taxon>
    </lineage>
</organism>
<keyword evidence="3 7" id="KW-0812">Transmembrane</keyword>
<keyword evidence="4" id="KW-0249">Electron transport</keyword>
<feature type="transmembrane region" description="Helical" evidence="7">
    <location>
        <begin position="356"/>
        <end position="377"/>
    </location>
</feature>
<evidence type="ECO:0000256" key="8">
    <source>
        <dbReference type="SAM" id="SignalP"/>
    </source>
</evidence>
<feature type="signal peptide" evidence="8">
    <location>
        <begin position="1"/>
        <end position="18"/>
    </location>
</feature>
<keyword evidence="5 7" id="KW-1133">Transmembrane helix</keyword>
<dbReference type="Gene3D" id="1.20.120.1770">
    <property type="match status" value="1"/>
</dbReference>
<dbReference type="CDD" id="cd09630">
    <property type="entry name" value="CDH_like_cytochrome"/>
    <property type="match status" value="1"/>
</dbReference>
<evidence type="ECO:0000313" key="10">
    <source>
        <dbReference type="EMBL" id="OQE31302.1"/>
    </source>
</evidence>
<dbReference type="Gene3D" id="2.60.40.1210">
    <property type="entry name" value="Cellobiose dehydrogenase, cytochrome domain"/>
    <property type="match status" value="1"/>
</dbReference>
<dbReference type="SUPFAM" id="SSF49344">
    <property type="entry name" value="CBD9-like"/>
    <property type="match status" value="1"/>
</dbReference>
<dbReference type="OrthoDB" id="19261at2759"/>
<dbReference type="SMART" id="SM00665">
    <property type="entry name" value="B561"/>
    <property type="match status" value="1"/>
</dbReference>
<dbReference type="PANTHER" id="PTHR47797:SF1">
    <property type="entry name" value="CYTOCHROME B561 DOMAIN-CONTAINING PROTEIN-RELATED"/>
    <property type="match status" value="1"/>
</dbReference>
<dbReference type="Pfam" id="PF16010">
    <property type="entry name" value="CDH-cyt"/>
    <property type="match status" value="1"/>
</dbReference>
<feature type="transmembrane region" description="Helical" evidence="7">
    <location>
        <begin position="285"/>
        <end position="305"/>
    </location>
</feature>
<feature type="transmembrane region" description="Helical" evidence="7">
    <location>
        <begin position="250"/>
        <end position="273"/>
    </location>
</feature>
<evidence type="ECO:0000256" key="5">
    <source>
        <dbReference type="ARBA" id="ARBA00022989"/>
    </source>
</evidence>
<dbReference type="GO" id="GO:0016020">
    <property type="term" value="C:membrane"/>
    <property type="evidence" value="ECO:0007669"/>
    <property type="project" value="UniProtKB-SubCell"/>
</dbReference>
<proteinExistence type="predicted"/>
<evidence type="ECO:0000256" key="2">
    <source>
        <dbReference type="ARBA" id="ARBA00022448"/>
    </source>
</evidence>
<evidence type="ECO:0000256" key="6">
    <source>
        <dbReference type="ARBA" id="ARBA00023136"/>
    </source>
</evidence>
<dbReference type="PANTHER" id="PTHR47797">
    <property type="entry name" value="DEHYDROGENASE, PUTATIVE (AFU_ORTHOLOGUE AFUA_8G05805)-RELATED"/>
    <property type="match status" value="1"/>
</dbReference>
<evidence type="ECO:0000256" key="4">
    <source>
        <dbReference type="ARBA" id="ARBA00022982"/>
    </source>
</evidence>